<feature type="transmembrane region" description="Helical" evidence="1">
    <location>
        <begin position="151"/>
        <end position="169"/>
    </location>
</feature>
<keyword evidence="1" id="KW-1133">Transmembrane helix</keyword>
<proteinExistence type="predicted"/>
<reference evidence="2" key="1">
    <citation type="submission" date="2022-11" db="EMBL/GenBank/DDBJ databases">
        <title>Methylomonas rapida sp. nov., Carotenoid-Producing Obligate Methanotrophs with High Growth Characteristics and Biotechnological Potential.</title>
        <authorList>
            <person name="Tikhonova E.N."/>
            <person name="Suleimanov R.Z."/>
            <person name="Miroshnikov K."/>
            <person name="Oshkin I.Y."/>
            <person name="Belova S.E."/>
            <person name="Danilova O.V."/>
            <person name="Ashikhmin A."/>
            <person name="Konopkin A."/>
            <person name="But S.Y."/>
            <person name="Khmelenina V.N."/>
            <person name="Kuznetsov N."/>
            <person name="Pimenov N.V."/>
            <person name="Dedysh S.N."/>
        </authorList>
    </citation>
    <scope>NUCLEOTIDE SEQUENCE</scope>
    <source>
        <strain evidence="2">MP1</strain>
    </source>
</reference>
<keyword evidence="1" id="KW-0472">Membrane</keyword>
<evidence type="ECO:0000313" key="2">
    <source>
        <dbReference type="EMBL" id="WAR44120.1"/>
    </source>
</evidence>
<name>A0ABY7GFT0_9GAMM</name>
<keyword evidence="3" id="KW-1185">Reference proteome</keyword>
<evidence type="ECO:0000256" key="1">
    <source>
        <dbReference type="SAM" id="Phobius"/>
    </source>
</evidence>
<accession>A0ABY7GFT0</accession>
<sequence>MSPKLMNIKELAQQAIPKSGLSHYAETYITWAGVGLIGAFIAATLDSQAELAYAAYYTNAVNDAVGYNFWILLAVIGLLLFSLSLPVIYLSLHVPQAQWLADQLRRFSYTFFLVAFDEGGLMIGILIANLLHTSDKMALLADKSFLFSDVGLLPIVGLAFVNSFLWLLGESIYNRDDKSYSGLVSLLMSAPLKFLAPGYLSVAGIMLYLVVNQ</sequence>
<protein>
    <submittedName>
        <fullName evidence="2">MxaP protein</fullName>
    </submittedName>
</protein>
<feature type="transmembrane region" description="Helical" evidence="1">
    <location>
        <begin position="65"/>
        <end position="90"/>
    </location>
</feature>
<evidence type="ECO:0000313" key="3">
    <source>
        <dbReference type="Proteomes" id="UP001162780"/>
    </source>
</evidence>
<feature type="transmembrane region" description="Helical" evidence="1">
    <location>
        <begin position="190"/>
        <end position="211"/>
    </location>
</feature>
<dbReference type="EMBL" id="CP113517">
    <property type="protein sequence ID" value="WAR44120.1"/>
    <property type="molecule type" value="Genomic_DNA"/>
</dbReference>
<feature type="transmembrane region" description="Helical" evidence="1">
    <location>
        <begin position="111"/>
        <end position="131"/>
    </location>
</feature>
<dbReference type="Proteomes" id="UP001162780">
    <property type="component" value="Chromosome"/>
</dbReference>
<keyword evidence="1" id="KW-0812">Transmembrane</keyword>
<gene>
    <name evidence="2" type="ORF">NM686_017345</name>
</gene>
<feature type="transmembrane region" description="Helical" evidence="1">
    <location>
        <begin position="28"/>
        <end position="45"/>
    </location>
</feature>
<dbReference type="RefSeq" id="WP_269021875.1">
    <property type="nucleotide sequence ID" value="NZ_CP113517.1"/>
</dbReference>
<organism evidence="2 3">
    <name type="scientific">Methylomonas rapida</name>
    <dbReference type="NCBI Taxonomy" id="2963939"/>
    <lineage>
        <taxon>Bacteria</taxon>
        <taxon>Pseudomonadati</taxon>
        <taxon>Pseudomonadota</taxon>
        <taxon>Gammaproteobacteria</taxon>
        <taxon>Methylococcales</taxon>
        <taxon>Methylococcaceae</taxon>
        <taxon>Methylomonas</taxon>
    </lineage>
</organism>